<proteinExistence type="predicted"/>
<dbReference type="PANTHER" id="PTHR43498">
    <property type="entry name" value="FERREDOXIN:COB-COM HETERODISULFIDE REDUCTASE SUBUNIT A"/>
    <property type="match status" value="1"/>
</dbReference>
<gene>
    <name evidence="6" type="ORF">SAMN05428998_11765</name>
</gene>
<name>A0A1Y6CD52_9PROT</name>
<evidence type="ECO:0000256" key="4">
    <source>
        <dbReference type="ARBA" id="ARBA00023004"/>
    </source>
</evidence>
<evidence type="ECO:0000256" key="5">
    <source>
        <dbReference type="ARBA" id="ARBA00023014"/>
    </source>
</evidence>
<dbReference type="InterPro" id="IPR039650">
    <property type="entry name" value="HdrA-like"/>
</dbReference>
<keyword evidence="1" id="KW-0004">4Fe-4S</keyword>
<keyword evidence="4" id="KW-0408">Iron</keyword>
<protein>
    <submittedName>
        <fullName evidence="6">FAD dependent oxidoreductase</fullName>
    </submittedName>
</protein>
<organism evidence="6 7">
    <name type="scientific">Tistlia consotensis USBA 355</name>
    <dbReference type="NCBI Taxonomy" id="560819"/>
    <lineage>
        <taxon>Bacteria</taxon>
        <taxon>Pseudomonadati</taxon>
        <taxon>Pseudomonadota</taxon>
        <taxon>Alphaproteobacteria</taxon>
        <taxon>Rhodospirillales</taxon>
        <taxon>Rhodovibrionaceae</taxon>
        <taxon>Tistlia</taxon>
    </lineage>
</organism>
<dbReference type="Pfam" id="PF12831">
    <property type="entry name" value="FAD_oxidored"/>
    <property type="match status" value="1"/>
</dbReference>
<dbReference type="EMBL" id="FWZX01000017">
    <property type="protein sequence ID" value="SMF48250.1"/>
    <property type="molecule type" value="Genomic_DNA"/>
</dbReference>
<dbReference type="PANTHER" id="PTHR43498:SF1">
    <property type="entry name" value="COB--COM HETERODISULFIDE REDUCTASE IRON-SULFUR SUBUNIT A"/>
    <property type="match status" value="1"/>
</dbReference>
<keyword evidence="7" id="KW-1185">Reference proteome</keyword>
<reference evidence="6 7" key="1">
    <citation type="submission" date="2017-04" db="EMBL/GenBank/DDBJ databases">
        <authorList>
            <person name="Afonso C.L."/>
            <person name="Miller P.J."/>
            <person name="Scott M.A."/>
            <person name="Spackman E."/>
            <person name="Goraichik I."/>
            <person name="Dimitrov K.M."/>
            <person name="Suarez D.L."/>
            <person name="Swayne D.E."/>
        </authorList>
    </citation>
    <scope>NUCLEOTIDE SEQUENCE [LARGE SCALE GENOMIC DNA]</scope>
    <source>
        <strain evidence="6 7">USBA 355</strain>
    </source>
</reference>
<evidence type="ECO:0000313" key="6">
    <source>
        <dbReference type="EMBL" id="SMF48250.1"/>
    </source>
</evidence>
<dbReference type="RefSeq" id="WP_159460264.1">
    <property type="nucleotide sequence ID" value="NZ_FWZX01000017.1"/>
</dbReference>
<dbReference type="AlphaFoldDB" id="A0A1Y6CD52"/>
<dbReference type="Gene3D" id="3.50.50.60">
    <property type="entry name" value="FAD/NAD(P)-binding domain"/>
    <property type="match status" value="1"/>
</dbReference>
<dbReference type="GO" id="GO:0051539">
    <property type="term" value="F:4 iron, 4 sulfur cluster binding"/>
    <property type="evidence" value="ECO:0007669"/>
    <property type="project" value="UniProtKB-KW"/>
</dbReference>
<dbReference type="SUPFAM" id="SSF51905">
    <property type="entry name" value="FAD/NAD(P)-binding domain"/>
    <property type="match status" value="1"/>
</dbReference>
<dbReference type="STRING" id="560819.SAMN05428998_11765"/>
<sequence length="450" mass="47601">MVRFPDIKPIRRGGDAGARVLECDLCVVGSGAAGLSAALEARRLGETVVLADAAPQLGGQAISAALGTLCGLYTNGPAPVRVVHGVMDGLLTELTAAGEAAPRRARNTVILDYSINAWQRWAERQVAAAGVTPLLGAVLRGVARDGGRVTALAFATRFGDVEVRARGVVDASGDAVVPWLSDLEMGTADEPILGTVMALFEGVDTGLCADWPRATYHDAMKRRGAEFGLVRFDGFIFPVGEGRVNLNLTHVETPLDAVGLALAGIEGKRQVDALLALFRDEFPEAYGRARVAHYGQAGIRQTRTIVGASRLTVRAVREGAAPADRVLRCTWPIELHTTVETTHWEVFGNEHLHYLPFGAMTPKGLDNVVVAGRCIDAEPAALASVRVMGPCFAMGRAAAEALHQVRGGSVHQLDIAALQGRLAANLVEKTRDPWLDRLASESGPEAHSAG</sequence>
<evidence type="ECO:0000256" key="1">
    <source>
        <dbReference type="ARBA" id="ARBA00022485"/>
    </source>
</evidence>
<dbReference type="GO" id="GO:0046872">
    <property type="term" value="F:metal ion binding"/>
    <property type="evidence" value="ECO:0007669"/>
    <property type="project" value="UniProtKB-KW"/>
</dbReference>
<keyword evidence="5" id="KW-0411">Iron-sulfur</keyword>
<dbReference type="Proteomes" id="UP000192917">
    <property type="component" value="Unassembled WGS sequence"/>
</dbReference>
<evidence type="ECO:0000256" key="2">
    <source>
        <dbReference type="ARBA" id="ARBA00022723"/>
    </source>
</evidence>
<evidence type="ECO:0000313" key="7">
    <source>
        <dbReference type="Proteomes" id="UP000192917"/>
    </source>
</evidence>
<evidence type="ECO:0000256" key="3">
    <source>
        <dbReference type="ARBA" id="ARBA00023002"/>
    </source>
</evidence>
<accession>A0A1Y6CD52</accession>
<keyword evidence="3" id="KW-0560">Oxidoreductase</keyword>
<keyword evidence="2" id="KW-0479">Metal-binding</keyword>
<dbReference type="InterPro" id="IPR036188">
    <property type="entry name" value="FAD/NAD-bd_sf"/>
</dbReference>
<dbReference type="GO" id="GO:0016491">
    <property type="term" value="F:oxidoreductase activity"/>
    <property type="evidence" value="ECO:0007669"/>
    <property type="project" value="UniProtKB-KW"/>
</dbReference>